<feature type="coiled-coil region" evidence="1">
    <location>
        <begin position="236"/>
        <end position="263"/>
    </location>
</feature>
<dbReference type="RefSeq" id="WP_145351478.1">
    <property type="nucleotide sequence ID" value="NZ_CP036262.1"/>
</dbReference>
<gene>
    <name evidence="4" type="ORF">FF011L_20460</name>
</gene>
<proteinExistence type="predicted"/>
<feature type="compositionally biased region" description="Low complexity" evidence="2">
    <location>
        <begin position="358"/>
        <end position="388"/>
    </location>
</feature>
<name>A0A517MEG4_9BACT</name>
<keyword evidence="3" id="KW-0812">Transmembrane</keyword>
<dbReference type="KEGG" id="rml:FF011L_20460"/>
<dbReference type="EMBL" id="CP036262">
    <property type="protein sequence ID" value="QDS93284.1"/>
    <property type="molecule type" value="Genomic_DNA"/>
</dbReference>
<evidence type="ECO:0000256" key="2">
    <source>
        <dbReference type="SAM" id="MobiDB-lite"/>
    </source>
</evidence>
<evidence type="ECO:0000256" key="1">
    <source>
        <dbReference type="SAM" id="Coils"/>
    </source>
</evidence>
<dbReference type="AlphaFoldDB" id="A0A517MEG4"/>
<feature type="transmembrane region" description="Helical" evidence="3">
    <location>
        <begin position="29"/>
        <end position="54"/>
    </location>
</feature>
<dbReference type="Proteomes" id="UP000320672">
    <property type="component" value="Chromosome"/>
</dbReference>
<protein>
    <recommendedName>
        <fullName evidence="6">Chromosome partition protein Smc</fullName>
    </recommendedName>
</protein>
<organism evidence="4 5">
    <name type="scientific">Roseimaritima multifibrata</name>
    <dbReference type="NCBI Taxonomy" id="1930274"/>
    <lineage>
        <taxon>Bacteria</taxon>
        <taxon>Pseudomonadati</taxon>
        <taxon>Planctomycetota</taxon>
        <taxon>Planctomycetia</taxon>
        <taxon>Pirellulales</taxon>
        <taxon>Pirellulaceae</taxon>
        <taxon>Roseimaritima</taxon>
    </lineage>
</organism>
<feature type="compositionally biased region" description="Basic and acidic residues" evidence="2">
    <location>
        <begin position="417"/>
        <end position="435"/>
    </location>
</feature>
<accession>A0A517MEG4</accession>
<evidence type="ECO:0000256" key="3">
    <source>
        <dbReference type="SAM" id="Phobius"/>
    </source>
</evidence>
<keyword evidence="1" id="KW-0175">Coiled coil</keyword>
<dbReference type="OrthoDB" id="265967at2"/>
<feature type="compositionally biased region" description="Low complexity" evidence="2">
    <location>
        <begin position="326"/>
        <end position="338"/>
    </location>
</feature>
<keyword evidence="3" id="KW-1133">Transmembrane helix</keyword>
<sequence length="505" mass="55577">MLIYREGHFLNSITALLGKIRMRLWWREVLKSATTGMMVGLVAATILSLMRWVIFRSVPGMEWTLPLLAAAVAAIWATGRKVTLQDAAKWIDHHYGMKDRALTALTFVQTAENDSAASDANLNVAEQLQVRDAIMHCRKIRPAECLPVISPSPFRESLLVLYLLIAAGLVYWGGSPRSAKASAYPAASGDQVALLRSTVLEEFKQLASEDTGTDLEPVAEKLETLLGELETEVNDQADWFAKLSEIEETLQEAEESLQISAEDEAVTEALADALSDTSATEPAAEAFREQDYEKAADALENAAEQSLQPAEKKSLAEKLKALEQEFAQQQSNSLQQASEELREGLEQQDPGKTESAMKKMASASRQQAAKQQQAAAMAAQMEQVAAAKNQGNGNRPGDSTDKSDRSSTMWGRGTAGDPDKGPETAMQSERRKEELTVSVGEGASVTEKVRGTADQELATREYAEQFQRFQQQAEAVLEREDLPVGHRRTIQDYFRRIRPTTEDSP</sequence>
<feature type="transmembrane region" description="Helical" evidence="3">
    <location>
        <begin position="158"/>
        <end position="174"/>
    </location>
</feature>
<keyword evidence="5" id="KW-1185">Reference proteome</keyword>
<feature type="compositionally biased region" description="Basic and acidic residues" evidence="2">
    <location>
        <begin position="339"/>
        <end position="357"/>
    </location>
</feature>
<evidence type="ECO:0000313" key="5">
    <source>
        <dbReference type="Proteomes" id="UP000320672"/>
    </source>
</evidence>
<feature type="region of interest" description="Disordered" evidence="2">
    <location>
        <begin position="326"/>
        <end position="452"/>
    </location>
</feature>
<keyword evidence="3" id="KW-0472">Membrane</keyword>
<evidence type="ECO:0008006" key="6">
    <source>
        <dbReference type="Google" id="ProtNLM"/>
    </source>
</evidence>
<reference evidence="4 5" key="1">
    <citation type="submission" date="2019-02" db="EMBL/GenBank/DDBJ databases">
        <title>Deep-cultivation of Planctomycetes and their phenomic and genomic characterization uncovers novel biology.</title>
        <authorList>
            <person name="Wiegand S."/>
            <person name="Jogler M."/>
            <person name="Boedeker C."/>
            <person name="Pinto D."/>
            <person name="Vollmers J."/>
            <person name="Rivas-Marin E."/>
            <person name="Kohn T."/>
            <person name="Peeters S.H."/>
            <person name="Heuer A."/>
            <person name="Rast P."/>
            <person name="Oberbeckmann S."/>
            <person name="Bunk B."/>
            <person name="Jeske O."/>
            <person name="Meyerdierks A."/>
            <person name="Storesund J.E."/>
            <person name="Kallscheuer N."/>
            <person name="Luecker S."/>
            <person name="Lage O.M."/>
            <person name="Pohl T."/>
            <person name="Merkel B.J."/>
            <person name="Hornburger P."/>
            <person name="Mueller R.-W."/>
            <person name="Bruemmer F."/>
            <person name="Labrenz M."/>
            <person name="Spormann A.M."/>
            <person name="Op den Camp H."/>
            <person name="Overmann J."/>
            <person name="Amann R."/>
            <person name="Jetten M.S.M."/>
            <person name="Mascher T."/>
            <person name="Medema M.H."/>
            <person name="Devos D.P."/>
            <person name="Kaster A.-K."/>
            <person name="Ovreas L."/>
            <person name="Rohde M."/>
            <person name="Galperin M.Y."/>
            <person name="Jogler C."/>
        </authorList>
    </citation>
    <scope>NUCLEOTIDE SEQUENCE [LARGE SCALE GENOMIC DNA]</scope>
    <source>
        <strain evidence="4 5">FF011L</strain>
    </source>
</reference>
<evidence type="ECO:0000313" key="4">
    <source>
        <dbReference type="EMBL" id="QDS93284.1"/>
    </source>
</evidence>